<gene>
    <name evidence="3" type="ORF">I316_06098</name>
</gene>
<evidence type="ECO:0000256" key="1">
    <source>
        <dbReference type="ARBA" id="ARBA00038473"/>
    </source>
</evidence>
<comment type="similarity">
    <text evidence="1">Belongs to the beta-lactamase family.</text>
</comment>
<dbReference type="OrthoDB" id="5946976at2759"/>
<dbReference type="InterPro" id="IPR051478">
    <property type="entry name" value="Beta-lactamase-like_AB/R"/>
</dbReference>
<feature type="domain" description="Beta-lactamase-related" evidence="2">
    <location>
        <begin position="78"/>
        <end position="237"/>
    </location>
</feature>
<proteinExistence type="inferred from homology"/>
<keyword evidence="4" id="KW-1185">Reference proteome</keyword>
<evidence type="ECO:0000313" key="3">
    <source>
        <dbReference type="EMBL" id="OCF32184.1"/>
    </source>
</evidence>
<organism evidence="3 4">
    <name type="scientific">Kwoniella heveanensis BCC8398</name>
    <dbReference type="NCBI Taxonomy" id="1296120"/>
    <lineage>
        <taxon>Eukaryota</taxon>
        <taxon>Fungi</taxon>
        <taxon>Dikarya</taxon>
        <taxon>Basidiomycota</taxon>
        <taxon>Agaricomycotina</taxon>
        <taxon>Tremellomycetes</taxon>
        <taxon>Tremellales</taxon>
        <taxon>Cryptococcaceae</taxon>
        <taxon>Kwoniella</taxon>
    </lineage>
</organism>
<dbReference type="STRING" id="1296120.A0A1B9GM65"/>
<sequence length="242" mass="27003">MPTNTASASPPTSRFKWRSSDPLLPTALEKEIASALHTFDVTRCVLAIVKDPSPSASSTLPHGVSDDAFANDRDKRPQRYLRAFGTNDKVNGPFTLKCRLPIGSNTKLIHLFALAHLLEEKGYTMDTPIKQLMPDFEVYDKQAEGQWTCADIYSHMTGLSGYELVFEEGMSVKQALDSLQVLRPNVPFRSRFQYSNLPFNIIDRLVTHLSGKAFPAYVKEHVLDPIGLSSTVYKEDDLVPKG</sequence>
<evidence type="ECO:0000259" key="2">
    <source>
        <dbReference type="Pfam" id="PF00144"/>
    </source>
</evidence>
<reference evidence="3 4" key="1">
    <citation type="submission" date="2013-07" db="EMBL/GenBank/DDBJ databases">
        <title>The Genome Sequence of Cryptococcus heveanensis BCC8398.</title>
        <authorList>
            <consortium name="The Broad Institute Genome Sequencing Platform"/>
            <person name="Cuomo C."/>
            <person name="Litvintseva A."/>
            <person name="Chen Y."/>
            <person name="Heitman J."/>
            <person name="Sun S."/>
            <person name="Springer D."/>
            <person name="Dromer F."/>
            <person name="Young S.K."/>
            <person name="Zeng Q."/>
            <person name="Gargeya S."/>
            <person name="Fitzgerald M."/>
            <person name="Abouelleil A."/>
            <person name="Alvarado L."/>
            <person name="Berlin A.M."/>
            <person name="Chapman S.B."/>
            <person name="Dewar J."/>
            <person name="Goldberg J."/>
            <person name="Griggs A."/>
            <person name="Gujja S."/>
            <person name="Hansen M."/>
            <person name="Howarth C."/>
            <person name="Imamovic A."/>
            <person name="Larimer J."/>
            <person name="McCowan C."/>
            <person name="Murphy C."/>
            <person name="Pearson M."/>
            <person name="Priest M."/>
            <person name="Roberts A."/>
            <person name="Saif S."/>
            <person name="Shea T."/>
            <person name="Sykes S."/>
            <person name="Wortman J."/>
            <person name="Nusbaum C."/>
            <person name="Birren B."/>
        </authorList>
    </citation>
    <scope>NUCLEOTIDE SEQUENCE [LARGE SCALE GENOMIC DNA]</scope>
    <source>
        <strain evidence="3 4">BCC8398</strain>
    </source>
</reference>
<accession>A0A1B9GM65</accession>
<dbReference type="Gene3D" id="3.40.710.10">
    <property type="entry name" value="DD-peptidase/beta-lactamase superfamily"/>
    <property type="match status" value="1"/>
</dbReference>
<dbReference type="PANTHER" id="PTHR22935:SF95">
    <property type="entry name" value="BETA-LACTAMASE-LIKE 1-RELATED"/>
    <property type="match status" value="1"/>
</dbReference>
<dbReference type="InterPro" id="IPR001466">
    <property type="entry name" value="Beta-lactam-related"/>
</dbReference>
<dbReference type="Pfam" id="PF00144">
    <property type="entry name" value="Beta-lactamase"/>
    <property type="match status" value="1"/>
</dbReference>
<name>A0A1B9GM65_9TREE</name>
<dbReference type="EMBL" id="KI669510">
    <property type="protein sequence ID" value="OCF32184.1"/>
    <property type="molecule type" value="Genomic_DNA"/>
</dbReference>
<dbReference type="PANTHER" id="PTHR22935">
    <property type="entry name" value="PENICILLIN-BINDING PROTEIN"/>
    <property type="match status" value="1"/>
</dbReference>
<dbReference type="SUPFAM" id="SSF56601">
    <property type="entry name" value="beta-lactamase/transpeptidase-like"/>
    <property type="match status" value="1"/>
</dbReference>
<dbReference type="AlphaFoldDB" id="A0A1B9GM65"/>
<protein>
    <recommendedName>
        <fullName evidence="2">Beta-lactamase-related domain-containing protein</fullName>
    </recommendedName>
</protein>
<dbReference type="Proteomes" id="UP000092666">
    <property type="component" value="Unassembled WGS sequence"/>
</dbReference>
<reference evidence="4" key="2">
    <citation type="submission" date="2013-12" db="EMBL/GenBank/DDBJ databases">
        <title>Evolution of pathogenesis and genome organization in the Tremellales.</title>
        <authorList>
            <person name="Cuomo C."/>
            <person name="Litvintseva A."/>
            <person name="Heitman J."/>
            <person name="Chen Y."/>
            <person name="Sun S."/>
            <person name="Springer D."/>
            <person name="Dromer F."/>
            <person name="Young S."/>
            <person name="Zeng Q."/>
            <person name="Chapman S."/>
            <person name="Gujja S."/>
            <person name="Saif S."/>
            <person name="Birren B."/>
        </authorList>
    </citation>
    <scope>NUCLEOTIDE SEQUENCE [LARGE SCALE GENOMIC DNA]</scope>
    <source>
        <strain evidence="4">BCC8398</strain>
    </source>
</reference>
<dbReference type="InterPro" id="IPR012338">
    <property type="entry name" value="Beta-lactam/transpept-like"/>
</dbReference>
<evidence type="ECO:0000313" key="4">
    <source>
        <dbReference type="Proteomes" id="UP000092666"/>
    </source>
</evidence>